<feature type="compositionally biased region" description="Basic and acidic residues" evidence="1">
    <location>
        <begin position="48"/>
        <end position="60"/>
    </location>
</feature>
<accession>A0A0K0FZD8</accession>
<evidence type="ECO:0000313" key="2">
    <source>
        <dbReference type="Proteomes" id="UP000035680"/>
    </source>
</evidence>
<evidence type="ECO:0000313" key="3">
    <source>
        <dbReference type="WBParaSite" id="SVE_1781600.1"/>
    </source>
</evidence>
<reference evidence="3" key="2">
    <citation type="submission" date="2015-08" db="UniProtKB">
        <authorList>
            <consortium name="WormBaseParasite"/>
        </authorList>
    </citation>
    <scope>IDENTIFICATION</scope>
</reference>
<feature type="region of interest" description="Disordered" evidence="1">
    <location>
        <begin position="1"/>
        <end position="107"/>
    </location>
</feature>
<feature type="compositionally biased region" description="Acidic residues" evidence="1">
    <location>
        <begin position="22"/>
        <end position="47"/>
    </location>
</feature>
<organism evidence="2 3">
    <name type="scientific">Strongyloides venezuelensis</name>
    <name type="common">Threadworm</name>
    <dbReference type="NCBI Taxonomy" id="75913"/>
    <lineage>
        <taxon>Eukaryota</taxon>
        <taxon>Metazoa</taxon>
        <taxon>Ecdysozoa</taxon>
        <taxon>Nematoda</taxon>
        <taxon>Chromadorea</taxon>
        <taxon>Rhabditida</taxon>
        <taxon>Tylenchina</taxon>
        <taxon>Panagrolaimomorpha</taxon>
        <taxon>Strongyloidoidea</taxon>
        <taxon>Strongyloididae</taxon>
        <taxon>Strongyloides</taxon>
    </lineage>
</organism>
<reference evidence="2" key="1">
    <citation type="submission" date="2014-07" db="EMBL/GenBank/DDBJ databases">
        <authorList>
            <person name="Martin A.A"/>
            <person name="De Silva N."/>
        </authorList>
    </citation>
    <scope>NUCLEOTIDE SEQUENCE</scope>
</reference>
<evidence type="ECO:0000256" key="1">
    <source>
        <dbReference type="SAM" id="MobiDB-lite"/>
    </source>
</evidence>
<feature type="compositionally biased region" description="Acidic residues" evidence="1">
    <location>
        <begin position="95"/>
        <end position="107"/>
    </location>
</feature>
<proteinExistence type="predicted"/>
<dbReference type="WBParaSite" id="SVE_1781600.1">
    <property type="protein sequence ID" value="SVE_1781600.1"/>
    <property type="gene ID" value="SVE_1781600"/>
</dbReference>
<protein>
    <submittedName>
        <fullName evidence="3">RNA-binding protein</fullName>
    </submittedName>
</protein>
<dbReference type="Proteomes" id="UP000035680">
    <property type="component" value="Unassembled WGS sequence"/>
</dbReference>
<dbReference type="AlphaFoldDB" id="A0A0K0FZD8"/>
<feature type="compositionally biased region" description="Basic and acidic residues" evidence="1">
    <location>
        <begin position="69"/>
        <end position="88"/>
    </location>
</feature>
<keyword evidence="2" id="KW-1185">Reference proteome</keyword>
<sequence>MENHRAGYEGIGESAENPIIIEESDREDEDSTPQDDEYYYPNEEEELRNEIDNLEEREPYHPNFESENESSHFDDEMETDLREEREPENYLNTDSESEGEQETIDDAPDYEGRDISPEEELAPAGLTTAQQVYILIRIKNWPMDRDPMVYLSIIRNHADLYDLELQLQQTVNDETKTLVERILSSRRWRRVRVIADNSWRRYGNMYPDGGSLVIIYKDEETDWDDI</sequence>
<name>A0A0K0FZD8_STRVS</name>